<evidence type="ECO:0000256" key="7">
    <source>
        <dbReference type="ARBA" id="ARBA00023163"/>
    </source>
</evidence>
<evidence type="ECO:0000256" key="6">
    <source>
        <dbReference type="ARBA" id="ARBA00023125"/>
    </source>
</evidence>
<evidence type="ECO:0000256" key="4">
    <source>
        <dbReference type="ARBA" id="ARBA00022833"/>
    </source>
</evidence>
<keyword evidence="3" id="KW-0863">Zinc-finger</keyword>
<evidence type="ECO:0000259" key="10">
    <source>
        <dbReference type="PROSITE" id="PS51030"/>
    </source>
</evidence>
<dbReference type="Gene3D" id="3.30.50.10">
    <property type="entry name" value="Erythroid Transcription Factor GATA-1, subunit A"/>
    <property type="match status" value="1"/>
</dbReference>
<evidence type="ECO:0000256" key="8">
    <source>
        <dbReference type="ARBA" id="ARBA00023170"/>
    </source>
</evidence>
<dbReference type="HOGENOM" id="CLU_122099_3_0_1"/>
<protein>
    <recommendedName>
        <fullName evidence="10">Nuclear receptor domain-containing protein</fullName>
    </recommendedName>
</protein>
<keyword evidence="8" id="KW-0675">Receptor</keyword>
<proteinExistence type="predicted"/>
<dbReference type="CTD" id="20229517"/>
<dbReference type="Proteomes" id="UP000030746">
    <property type="component" value="Unassembled WGS sequence"/>
</dbReference>
<keyword evidence="7" id="KW-0804">Transcription</keyword>
<dbReference type="PRINTS" id="PR00047">
    <property type="entry name" value="STROIDFINGER"/>
</dbReference>
<gene>
    <name evidence="11" type="ORF">LOTGIDRAFT_100531</name>
</gene>
<dbReference type="PROSITE" id="PS00031">
    <property type="entry name" value="NUCLEAR_REC_DBD_1"/>
    <property type="match status" value="1"/>
</dbReference>
<feature type="non-terminal residue" evidence="11">
    <location>
        <position position="1"/>
    </location>
</feature>
<dbReference type="PROSITE" id="PS51030">
    <property type="entry name" value="NUCLEAR_REC_DBD_2"/>
    <property type="match status" value="1"/>
</dbReference>
<dbReference type="GO" id="GO:0000978">
    <property type="term" value="F:RNA polymerase II cis-regulatory region sequence-specific DNA binding"/>
    <property type="evidence" value="ECO:0007669"/>
    <property type="project" value="TreeGrafter"/>
</dbReference>
<keyword evidence="6" id="KW-0238">DNA-binding</keyword>
<dbReference type="SMART" id="SM00399">
    <property type="entry name" value="ZnF_C4"/>
    <property type="match status" value="1"/>
</dbReference>
<dbReference type="KEGG" id="lgi:LOTGIDRAFT_100531"/>
<reference evidence="11 12" key="1">
    <citation type="journal article" date="2013" name="Nature">
        <title>Insights into bilaterian evolution from three spiralian genomes.</title>
        <authorList>
            <person name="Simakov O."/>
            <person name="Marletaz F."/>
            <person name="Cho S.J."/>
            <person name="Edsinger-Gonzales E."/>
            <person name="Havlak P."/>
            <person name="Hellsten U."/>
            <person name="Kuo D.H."/>
            <person name="Larsson T."/>
            <person name="Lv J."/>
            <person name="Arendt D."/>
            <person name="Savage R."/>
            <person name="Osoegawa K."/>
            <person name="de Jong P."/>
            <person name="Grimwood J."/>
            <person name="Chapman J.A."/>
            <person name="Shapiro H."/>
            <person name="Aerts A."/>
            <person name="Otillar R.P."/>
            <person name="Terry A.Y."/>
            <person name="Boore J.L."/>
            <person name="Grigoriev I.V."/>
            <person name="Lindberg D.R."/>
            <person name="Seaver E.C."/>
            <person name="Weisblat D.A."/>
            <person name="Putnam N.H."/>
            <person name="Rokhsar D.S."/>
        </authorList>
    </citation>
    <scope>NUCLEOTIDE SEQUENCE [LARGE SCALE GENOMIC DNA]</scope>
</reference>
<dbReference type="InterPro" id="IPR013088">
    <property type="entry name" value="Znf_NHR/GATA"/>
</dbReference>
<keyword evidence="5" id="KW-0805">Transcription regulation</keyword>
<accession>V3ZIY0</accession>
<evidence type="ECO:0000256" key="3">
    <source>
        <dbReference type="ARBA" id="ARBA00022771"/>
    </source>
</evidence>
<feature type="non-terminal residue" evidence="11">
    <location>
        <position position="74"/>
    </location>
</feature>
<dbReference type="PANTHER" id="PTHR45805:SF2">
    <property type="entry name" value="NUCLEAR HORMONE RECEPTOR HR3-RELATED"/>
    <property type="match status" value="1"/>
</dbReference>
<dbReference type="OrthoDB" id="5771769at2759"/>
<keyword evidence="4" id="KW-0862">Zinc</keyword>
<evidence type="ECO:0000256" key="5">
    <source>
        <dbReference type="ARBA" id="ARBA00023015"/>
    </source>
</evidence>
<dbReference type="OMA" id="RNCDINT"/>
<evidence type="ECO:0000256" key="1">
    <source>
        <dbReference type="ARBA" id="ARBA00004123"/>
    </source>
</evidence>
<dbReference type="InterPro" id="IPR001628">
    <property type="entry name" value="Znf_hrmn_rcpt"/>
</dbReference>
<evidence type="ECO:0000313" key="11">
    <source>
        <dbReference type="EMBL" id="ESO84207.1"/>
    </source>
</evidence>
<dbReference type="CDD" id="cd06916">
    <property type="entry name" value="NR_DBD_like"/>
    <property type="match status" value="1"/>
</dbReference>
<keyword evidence="2" id="KW-0479">Metal-binding</keyword>
<dbReference type="STRING" id="225164.V3ZIY0"/>
<keyword evidence="12" id="KW-1185">Reference proteome</keyword>
<feature type="domain" description="Nuclear receptor" evidence="10">
    <location>
        <begin position="1"/>
        <end position="74"/>
    </location>
</feature>
<name>V3ZIY0_LOTGI</name>
<evidence type="ECO:0000256" key="2">
    <source>
        <dbReference type="ARBA" id="ARBA00022723"/>
    </source>
</evidence>
<evidence type="ECO:0000256" key="9">
    <source>
        <dbReference type="ARBA" id="ARBA00023242"/>
    </source>
</evidence>
<dbReference type="Pfam" id="PF00105">
    <property type="entry name" value="zf-C4"/>
    <property type="match status" value="1"/>
</dbReference>
<dbReference type="GeneID" id="20229517"/>
<dbReference type="EMBL" id="KB203566">
    <property type="protein sequence ID" value="ESO84207.1"/>
    <property type="molecule type" value="Genomic_DNA"/>
</dbReference>
<dbReference type="GO" id="GO:0008270">
    <property type="term" value="F:zinc ion binding"/>
    <property type="evidence" value="ECO:0007669"/>
    <property type="project" value="UniProtKB-KW"/>
</dbReference>
<dbReference type="PANTHER" id="PTHR45805">
    <property type="entry name" value="NUCLEAR HORMONE RECEPTOR HR3-RELATED"/>
    <property type="match status" value="1"/>
</dbReference>
<dbReference type="AlphaFoldDB" id="V3ZIY0"/>
<evidence type="ECO:0000313" key="12">
    <source>
        <dbReference type="Proteomes" id="UP000030746"/>
    </source>
</evidence>
<organism evidence="11 12">
    <name type="scientific">Lottia gigantea</name>
    <name type="common">Giant owl limpet</name>
    <dbReference type="NCBI Taxonomy" id="225164"/>
    <lineage>
        <taxon>Eukaryota</taxon>
        <taxon>Metazoa</taxon>
        <taxon>Spiralia</taxon>
        <taxon>Lophotrochozoa</taxon>
        <taxon>Mollusca</taxon>
        <taxon>Gastropoda</taxon>
        <taxon>Patellogastropoda</taxon>
        <taxon>Lottioidea</taxon>
        <taxon>Lottiidae</taxon>
        <taxon>Lottia</taxon>
    </lineage>
</organism>
<dbReference type="GO" id="GO:0005634">
    <property type="term" value="C:nucleus"/>
    <property type="evidence" value="ECO:0007669"/>
    <property type="project" value="UniProtKB-SubCell"/>
</dbReference>
<sequence length="74" mass="8395">VLKCLVCSDKSSGVHYGVLACEGCKGFFRRALQNVGDPARKKCFYNKNCEINLQTRNRCQYCRLQKCLALGMSR</sequence>
<dbReference type="SUPFAM" id="SSF57716">
    <property type="entry name" value="Glucocorticoid receptor-like (DNA-binding domain)"/>
    <property type="match status" value="1"/>
</dbReference>
<comment type="subcellular location">
    <subcellularLocation>
        <location evidence="1">Nucleus</location>
    </subcellularLocation>
</comment>
<dbReference type="RefSeq" id="XP_009065328.1">
    <property type="nucleotide sequence ID" value="XM_009067080.1"/>
</dbReference>
<keyword evidence="9" id="KW-0539">Nucleus</keyword>
<dbReference type="GO" id="GO:0004879">
    <property type="term" value="F:nuclear receptor activity"/>
    <property type="evidence" value="ECO:0007669"/>
    <property type="project" value="TreeGrafter"/>
</dbReference>